<feature type="domain" description="O-antigen ligase-related" evidence="6">
    <location>
        <begin position="205"/>
        <end position="392"/>
    </location>
</feature>
<feature type="transmembrane region" description="Helical" evidence="5">
    <location>
        <begin position="376"/>
        <end position="403"/>
    </location>
</feature>
<proteinExistence type="predicted"/>
<feature type="transmembrane region" description="Helical" evidence="5">
    <location>
        <begin position="92"/>
        <end position="111"/>
    </location>
</feature>
<dbReference type="GO" id="GO:0016020">
    <property type="term" value="C:membrane"/>
    <property type="evidence" value="ECO:0007669"/>
    <property type="project" value="UniProtKB-SubCell"/>
</dbReference>
<dbReference type="KEGG" id="ips:CfP315_0900"/>
<keyword evidence="7" id="KW-0436">Ligase</keyword>
<keyword evidence="4 5" id="KW-0472">Membrane</keyword>
<feature type="transmembrane region" description="Helical" evidence="5">
    <location>
        <begin position="69"/>
        <end position="86"/>
    </location>
</feature>
<evidence type="ECO:0000313" key="7">
    <source>
        <dbReference type="EMBL" id="BED92286.1"/>
    </source>
</evidence>
<name>A0AA48HYX0_9FIRM</name>
<sequence>MLNSNNLKKVLINTSFFRITYVILSFLETLIFIDYIAFCAKCVVLIWGVFLLFYFIFREPEKLNIKYKKTALLFIFSGLITIFLNISPDFSVNLTFVYHSVMCFFIFFGIKNNTKEKYVKKEINFILLFFVVFSCLTSISGILFLLLKPNLGIKFLIAQDRFTGFYTNSNLTAFVSAVSVVSVYLFNEINININQRLKFLLNFSTFVNILSLFLSDSNASFILIAVYFIIKFFITKIINFSSVKKINFLKEFLYSAFMITIFFLVLFLLRNFVQNIMSYFINNICSTKNIKIDNITTENSVLNTVNNNSIKENIKIGRENYKKNQDISSGRIILFKQGIRLFLTHPIFGIGRGNLVNFGNYYINGGLIFSDLHNSYLTILVSYGIVGFSLFMFFCVGTILKLFYEIFKKKYSKNLFIIIDFFSILSAYLAHATFEKGILSEMTFMVIYFWIMLGFSYSFIED</sequence>
<dbReference type="PANTHER" id="PTHR37422:SF13">
    <property type="entry name" value="LIPOPOLYSACCHARIDE BIOSYNTHESIS PROTEIN PA4999-RELATED"/>
    <property type="match status" value="1"/>
</dbReference>
<dbReference type="PANTHER" id="PTHR37422">
    <property type="entry name" value="TEICHURONIC ACID BIOSYNTHESIS PROTEIN TUAE"/>
    <property type="match status" value="1"/>
</dbReference>
<dbReference type="GO" id="GO:0016874">
    <property type="term" value="F:ligase activity"/>
    <property type="evidence" value="ECO:0007669"/>
    <property type="project" value="UniProtKB-KW"/>
</dbReference>
<feature type="transmembrane region" description="Helical" evidence="5">
    <location>
        <begin position="438"/>
        <end position="460"/>
    </location>
</feature>
<feature type="transmembrane region" description="Helical" evidence="5">
    <location>
        <begin position="35"/>
        <end position="57"/>
    </location>
</feature>
<evidence type="ECO:0000256" key="2">
    <source>
        <dbReference type="ARBA" id="ARBA00022692"/>
    </source>
</evidence>
<dbReference type="Pfam" id="PF04932">
    <property type="entry name" value="Wzy_C"/>
    <property type="match status" value="1"/>
</dbReference>
<feature type="transmembrane region" description="Helical" evidence="5">
    <location>
        <begin position="167"/>
        <end position="187"/>
    </location>
</feature>
<dbReference type="Proteomes" id="UP001337580">
    <property type="component" value="Chromosome"/>
</dbReference>
<dbReference type="InterPro" id="IPR007016">
    <property type="entry name" value="O-antigen_ligase-rel_domated"/>
</dbReference>
<keyword evidence="2 5" id="KW-0812">Transmembrane</keyword>
<gene>
    <name evidence="7" type="ORF">CfP315_0900</name>
</gene>
<dbReference type="EMBL" id="AP027924">
    <property type="protein sequence ID" value="BED92286.1"/>
    <property type="molecule type" value="Genomic_DNA"/>
</dbReference>
<evidence type="ECO:0000256" key="3">
    <source>
        <dbReference type="ARBA" id="ARBA00022989"/>
    </source>
</evidence>
<evidence type="ECO:0000256" key="4">
    <source>
        <dbReference type="ARBA" id="ARBA00023136"/>
    </source>
</evidence>
<organism evidence="7">
    <name type="scientific">Candidatus Improbicoccus pseudotrichonymphae</name>
    <dbReference type="NCBI Taxonomy" id="3033792"/>
    <lineage>
        <taxon>Bacteria</taxon>
        <taxon>Bacillati</taxon>
        <taxon>Bacillota</taxon>
        <taxon>Clostridia</taxon>
        <taxon>Candidatus Improbicoccus</taxon>
    </lineage>
</organism>
<evidence type="ECO:0000259" key="6">
    <source>
        <dbReference type="Pfam" id="PF04932"/>
    </source>
</evidence>
<comment type="subcellular location">
    <subcellularLocation>
        <location evidence="1">Membrane</location>
        <topology evidence="1">Multi-pass membrane protein</topology>
    </subcellularLocation>
</comment>
<evidence type="ECO:0000256" key="1">
    <source>
        <dbReference type="ARBA" id="ARBA00004141"/>
    </source>
</evidence>
<protein>
    <submittedName>
        <fullName evidence="7">O-antigen ligase family protein</fullName>
    </submittedName>
</protein>
<feature type="transmembrane region" description="Helical" evidence="5">
    <location>
        <begin position="415"/>
        <end position="432"/>
    </location>
</feature>
<dbReference type="InterPro" id="IPR051533">
    <property type="entry name" value="WaaL-like"/>
</dbReference>
<dbReference type="AlphaFoldDB" id="A0AA48HYX0"/>
<reference evidence="7" key="1">
    <citation type="journal article" date="2023" name="ISME J.">
        <title>Emergence of putative energy parasites within Clostridia revealed by genome analysis of a novel endosymbiotic clade.</title>
        <authorList>
            <person name="Takahashi K."/>
            <person name="Kuwahara H."/>
            <person name="Horikawa Y."/>
            <person name="Izawa K."/>
            <person name="Kato D."/>
            <person name="Inagaki T."/>
            <person name="Yuki M."/>
            <person name="Ohkuma M."/>
            <person name="Hongoh Y."/>
        </authorList>
    </citation>
    <scope>NUCLEOTIDE SEQUENCE</scope>
    <source>
        <strain evidence="7">CfP3-15</strain>
    </source>
</reference>
<keyword evidence="3 5" id="KW-1133">Transmembrane helix</keyword>
<feature type="transmembrane region" description="Helical" evidence="5">
    <location>
        <begin position="252"/>
        <end position="273"/>
    </location>
</feature>
<accession>A0AA48HYX0</accession>
<evidence type="ECO:0000256" key="5">
    <source>
        <dbReference type="SAM" id="Phobius"/>
    </source>
</evidence>
<feature type="transmembrane region" description="Helical" evidence="5">
    <location>
        <begin position="123"/>
        <end position="147"/>
    </location>
</feature>